<evidence type="ECO:0000256" key="1">
    <source>
        <dbReference type="ARBA" id="ARBA00001946"/>
    </source>
</evidence>
<comment type="caution">
    <text evidence="23">The sequence shown here is derived from an EMBL/GenBank/DDBJ whole genome shotgun (WGS) entry which is preliminary data.</text>
</comment>
<evidence type="ECO:0000256" key="8">
    <source>
        <dbReference type="ARBA" id="ARBA00022729"/>
    </source>
</evidence>
<keyword evidence="11" id="KW-0378">Hydrolase</keyword>
<dbReference type="PANTHER" id="PTHR13954">
    <property type="entry name" value="IRE1-RELATED"/>
    <property type="match status" value="1"/>
</dbReference>
<feature type="compositionally biased region" description="Basic and acidic residues" evidence="19">
    <location>
        <begin position="200"/>
        <end position="213"/>
    </location>
</feature>
<dbReference type="InterPro" id="IPR010513">
    <property type="entry name" value="KEN_dom"/>
</dbReference>
<dbReference type="Pfam" id="PF06479">
    <property type="entry name" value="Ribonuc_2-5A"/>
    <property type="match status" value="1"/>
</dbReference>
<evidence type="ECO:0000256" key="10">
    <source>
        <dbReference type="ARBA" id="ARBA00022777"/>
    </source>
</evidence>
<evidence type="ECO:0000256" key="14">
    <source>
        <dbReference type="ARBA" id="ARBA00022989"/>
    </source>
</evidence>
<evidence type="ECO:0000256" key="17">
    <source>
        <dbReference type="ARBA" id="ARBA00047899"/>
    </source>
</evidence>
<dbReference type="GO" id="GO:0070059">
    <property type="term" value="P:intrinsic apoptotic signaling pathway in response to endoplasmic reticulum stress"/>
    <property type="evidence" value="ECO:0007669"/>
    <property type="project" value="TreeGrafter"/>
</dbReference>
<feature type="transmembrane region" description="Helical" evidence="20">
    <location>
        <begin position="238"/>
        <end position="257"/>
    </location>
</feature>
<protein>
    <recommendedName>
        <fullName evidence="3">non-specific serine/threonine protein kinase</fullName>
        <ecNumber evidence="3">2.7.11.1</ecNumber>
    </recommendedName>
</protein>
<dbReference type="InterPro" id="IPR008271">
    <property type="entry name" value="Ser/Thr_kinase_AS"/>
</dbReference>
<evidence type="ECO:0000256" key="9">
    <source>
        <dbReference type="ARBA" id="ARBA00022741"/>
    </source>
</evidence>
<comment type="cofactor">
    <cofactor evidence="1">
        <name>Mg(2+)</name>
        <dbReference type="ChEBI" id="CHEBI:18420"/>
    </cofactor>
</comment>
<dbReference type="PANTHER" id="PTHR13954:SF6">
    <property type="entry name" value="NON-SPECIFIC SERINE_THREONINE PROTEIN KINASE"/>
    <property type="match status" value="1"/>
</dbReference>
<evidence type="ECO:0000256" key="20">
    <source>
        <dbReference type="SAM" id="Phobius"/>
    </source>
</evidence>
<evidence type="ECO:0000259" key="21">
    <source>
        <dbReference type="PROSITE" id="PS50011"/>
    </source>
</evidence>
<dbReference type="GO" id="GO:0016787">
    <property type="term" value="F:hydrolase activity"/>
    <property type="evidence" value="ECO:0007669"/>
    <property type="project" value="UniProtKB-KW"/>
</dbReference>
<evidence type="ECO:0000256" key="13">
    <source>
        <dbReference type="ARBA" id="ARBA00022840"/>
    </source>
</evidence>
<evidence type="ECO:0000313" key="24">
    <source>
        <dbReference type="Proteomes" id="UP000719412"/>
    </source>
</evidence>
<organism evidence="23 24">
    <name type="scientific">Tenebrio molitor</name>
    <name type="common">Yellow mealworm beetle</name>
    <dbReference type="NCBI Taxonomy" id="7067"/>
    <lineage>
        <taxon>Eukaryota</taxon>
        <taxon>Metazoa</taxon>
        <taxon>Ecdysozoa</taxon>
        <taxon>Arthropoda</taxon>
        <taxon>Hexapoda</taxon>
        <taxon>Insecta</taxon>
        <taxon>Pterygota</taxon>
        <taxon>Neoptera</taxon>
        <taxon>Endopterygota</taxon>
        <taxon>Coleoptera</taxon>
        <taxon>Polyphaga</taxon>
        <taxon>Cucujiformia</taxon>
        <taxon>Tenebrionidae</taxon>
        <taxon>Tenebrio</taxon>
    </lineage>
</organism>
<feature type="domain" description="Protein kinase" evidence="21">
    <location>
        <begin position="305"/>
        <end position="563"/>
    </location>
</feature>
<evidence type="ECO:0000256" key="11">
    <source>
        <dbReference type="ARBA" id="ARBA00022801"/>
    </source>
</evidence>
<keyword evidence="9" id="KW-0547">Nucleotide-binding</keyword>
<dbReference type="SMART" id="SM00580">
    <property type="entry name" value="PUG"/>
    <property type="match status" value="1"/>
</dbReference>
<dbReference type="PROSITE" id="PS51392">
    <property type="entry name" value="KEN"/>
    <property type="match status" value="1"/>
</dbReference>
<sequence>MDRRRGNLLWDGDLGSPVIAAYVLDSDGLLMAPFTSLANHTLNYLTTELLTDGPNQEPHPQRMKLYPTLYVGDHRYGLYALPSLVDQNVVTITASDGGPLLLGGPHAPELPRPYPEYPIPGHNYHLPSNMYAEDDLTFQSIPNVVIYVGHYNVPKYSDTKFLLPGTTSKQMNLITDASASTEPPQNPKPSQIKIQTEGPIHNEKSRVPPKSEKNLFTGTLKSSYKMVKSWVNQQENKGLKLVLIILVGCVITMFWYLQVQVREFQNMSQNGSRSSQPGSMGKNSAITAYSEELPDGLVRVGKITFHPDQLLGKGCEGTFVYRGQFDSRQVAVKRLLPECFTFADREVALLRESDAHPNVIRYYCMEQDRLFRYIALELCQATLTEYVQGKCDRSLIKPLDILKQATSGLEHLHSLDIVHRDIKPHNVLLSVPNNHGEVKAMISDFGLCKKLQVGRVSFSRRSGVTGTDGWIAPEMLNGDERTTCAVDLFSLGCLFYYVLSNGLHPFGDNLRRQANILSGDYDLGDLQSEEWQIHLLKPLLAAMISSKPHDRPTCSAILKHPMFWDSSKILAFFQDVSDRVEKAENDDSVLQCLEEINFTVVRSDWRKHIHEEVATDLRKYRSYRGESVRDLLRALRNKKHHFRELTQEAQNLLGEIPDSFTSYWTTRFPLLLVHTWIAMQCVAKESAFQHYYHENYRYSYQKFVQQIENYIVEKPPEFDSVLSQTAAFRNFDDYGTKSPKKSQKSKFYDYNMRRRTHEVRENVGLYRNLSPDKVVDVNEVNVTVTDNCKPYRRNDVSVRIRSRNTKRASKRDEPLVWAIQDDK</sequence>
<dbReference type="Gene3D" id="1.20.1440.180">
    <property type="entry name" value="KEN domain"/>
    <property type="match status" value="1"/>
</dbReference>
<evidence type="ECO:0000256" key="16">
    <source>
        <dbReference type="ARBA" id="ARBA00023268"/>
    </source>
</evidence>
<dbReference type="EC" id="2.7.11.1" evidence="3"/>
<evidence type="ECO:0000256" key="7">
    <source>
        <dbReference type="ARBA" id="ARBA00022692"/>
    </source>
</evidence>
<keyword evidence="14 20" id="KW-1133">Transmembrane helix</keyword>
<keyword evidence="16" id="KW-0511">Multifunctional enzyme</keyword>
<dbReference type="InterPro" id="IPR011009">
    <property type="entry name" value="Kinase-like_dom_sf"/>
</dbReference>
<comment type="subcellular location">
    <subcellularLocation>
        <location evidence="2">Endoplasmic reticulum membrane</location>
        <topology evidence="2">Single-pass type I membrane protein</topology>
    </subcellularLocation>
</comment>
<dbReference type="EMBL" id="JABDTM020027496">
    <property type="protein sequence ID" value="KAH0810415.1"/>
    <property type="molecule type" value="Genomic_DNA"/>
</dbReference>
<feature type="compositionally biased region" description="Polar residues" evidence="19">
    <location>
        <begin position="178"/>
        <end position="194"/>
    </location>
</feature>
<reference evidence="23" key="2">
    <citation type="submission" date="2021-08" db="EMBL/GenBank/DDBJ databases">
        <authorList>
            <person name="Eriksson T."/>
        </authorList>
    </citation>
    <scope>NUCLEOTIDE SEQUENCE</scope>
    <source>
        <strain evidence="23">Stoneville</strain>
        <tissue evidence="23">Whole head</tissue>
    </source>
</reference>
<dbReference type="CDD" id="cd10422">
    <property type="entry name" value="RNase_Ire1"/>
    <property type="match status" value="1"/>
</dbReference>
<keyword evidence="7 20" id="KW-0812">Transmembrane</keyword>
<dbReference type="Gene3D" id="1.10.510.10">
    <property type="entry name" value="Transferase(Phosphotransferase) domain 1"/>
    <property type="match status" value="1"/>
</dbReference>
<accession>A0A8J6H274</accession>
<keyword evidence="15 20" id="KW-0472">Membrane</keyword>
<dbReference type="CDD" id="cd13982">
    <property type="entry name" value="STKc_IRE1"/>
    <property type="match status" value="1"/>
</dbReference>
<keyword evidence="8" id="KW-0732">Signal</keyword>
<comment type="catalytic activity">
    <reaction evidence="17">
        <text>L-threonyl-[protein] + ATP = O-phospho-L-threonyl-[protein] + ADP + H(+)</text>
        <dbReference type="Rhea" id="RHEA:46608"/>
        <dbReference type="Rhea" id="RHEA-COMP:11060"/>
        <dbReference type="Rhea" id="RHEA-COMP:11605"/>
        <dbReference type="ChEBI" id="CHEBI:15378"/>
        <dbReference type="ChEBI" id="CHEBI:30013"/>
        <dbReference type="ChEBI" id="CHEBI:30616"/>
        <dbReference type="ChEBI" id="CHEBI:61977"/>
        <dbReference type="ChEBI" id="CHEBI:456216"/>
        <dbReference type="EC" id="2.7.11.1"/>
    </reaction>
</comment>
<comment type="catalytic activity">
    <reaction evidence="18">
        <text>L-seryl-[protein] + ATP = O-phospho-L-seryl-[protein] + ADP + H(+)</text>
        <dbReference type="Rhea" id="RHEA:17989"/>
        <dbReference type="Rhea" id="RHEA-COMP:9863"/>
        <dbReference type="Rhea" id="RHEA-COMP:11604"/>
        <dbReference type="ChEBI" id="CHEBI:15378"/>
        <dbReference type="ChEBI" id="CHEBI:29999"/>
        <dbReference type="ChEBI" id="CHEBI:30616"/>
        <dbReference type="ChEBI" id="CHEBI:83421"/>
        <dbReference type="ChEBI" id="CHEBI:456216"/>
        <dbReference type="EC" id="2.7.11.1"/>
    </reaction>
</comment>
<dbReference type="GO" id="GO:0036498">
    <property type="term" value="P:IRE1-mediated unfolded protein response"/>
    <property type="evidence" value="ECO:0007669"/>
    <property type="project" value="TreeGrafter"/>
</dbReference>
<keyword evidence="4" id="KW-0723">Serine/threonine-protein kinase</keyword>
<evidence type="ECO:0000256" key="2">
    <source>
        <dbReference type="ARBA" id="ARBA00004115"/>
    </source>
</evidence>
<dbReference type="GO" id="GO:0010468">
    <property type="term" value="P:regulation of gene expression"/>
    <property type="evidence" value="ECO:0007669"/>
    <property type="project" value="UniProtKB-ARBA"/>
</dbReference>
<dbReference type="GO" id="GO:0005524">
    <property type="term" value="F:ATP binding"/>
    <property type="evidence" value="ECO:0007669"/>
    <property type="project" value="UniProtKB-KW"/>
</dbReference>
<evidence type="ECO:0000256" key="3">
    <source>
        <dbReference type="ARBA" id="ARBA00012513"/>
    </source>
</evidence>
<dbReference type="GO" id="GO:0051082">
    <property type="term" value="F:unfolded protein binding"/>
    <property type="evidence" value="ECO:0007669"/>
    <property type="project" value="TreeGrafter"/>
</dbReference>
<dbReference type="Proteomes" id="UP000719412">
    <property type="component" value="Unassembled WGS sequence"/>
</dbReference>
<dbReference type="InterPro" id="IPR038357">
    <property type="entry name" value="KEN_sf"/>
</dbReference>
<dbReference type="AlphaFoldDB" id="A0A8J6H274"/>
<name>A0A8J6H274_TENMO</name>
<evidence type="ECO:0000256" key="18">
    <source>
        <dbReference type="ARBA" id="ARBA00048679"/>
    </source>
</evidence>
<keyword evidence="12" id="KW-0256">Endoplasmic reticulum</keyword>
<dbReference type="GO" id="GO:1990604">
    <property type="term" value="C:IRE1-TRAF2-ASK1 complex"/>
    <property type="evidence" value="ECO:0007669"/>
    <property type="project" value="TreeGrafter"/>
</dbReference>
<evidence type="ECO:0000256" key="4">
    <source>
        <dbReference type="ARBA" id="ARBA00022527"/>
    </source>
</evidence>
<keyword evidence="13" id="KW-0067">ATP-binding</keyword>
<feature type="domain" description="KEN" evidence="22">
    <location>
        <begin position="566"/>
        <end position="694"/>
    </location>
</feature>
<dbReference type="GO" id="GO:0080090">
    <property type="term" value="P:regulation of primary metabolic process"/>
    <property type="evidence" value="ECO:0007669"/>
    <property type="project" value="UniProtKB-ARBA"/>
</dbReference>
<keyword evidence="24" id="KW-1185">Reference proteome</keyword>
<keyword evidence="6" id="KW-0808">Transferase</keyword>
<dbReference type="PROSITE" id="PS50011">
    <property type="entry name" value="PROTEIN_KINASE_DOM"/>
    <property type="match status" value="1"/>
</dbReference>
<gene>
    <name evidence="23" type="ORF">GEV33_012373</name>
</gene>
<feature type="region of interest" description="Disordered" evidence="19">
    <location>
        <begin position="178"/>
        <end position="213"/>
    </location>
</feature>
<dbReference type="GO" id="GO:0004521">
    <property type="term" value="F:RNA endonuclease activity"/>
    <property type="evidence" value="ECO:0007669"/>
    <property type="project" value="InterPro"/>
</dbReference>
<dbReference type="SMART" id="SM00220">
    <property type="entry name" value="S_TKc"/>
    <property type="match status" value="1"/>
</dbReference>
<evidence type="ECO:0000256" key="19">
    <source>
        <dbReference type="SAM" id="MobiDB-lite"/>
    </source>
</evidence>
<reference evidence="23" key="1">
    <citation type="journal article" date="2020" name="J Insects Food Feed">
        <title>The yellow mealworm (Tenebrio molitor) genome: a resource for the emerging insects as food and feed industry.</title>
        <authorList>
            <person name="Eriksson T."/>
            <person name="Andere A."/>
            <person name="Kelstrup H."/>
            <person name="Emery V."/>
            <person name="Picard C."/>
        </authorList>
    </citation>
    <scope>NUCLEOTIDE SEQUENCE</scope>
    <source>
        <strain evidence="23">Stoneville</strain>
        <tissue evidence="23">Whole head</tissue>
    </source>
</reference>
<dbReference type="InterPro" id="IPR045133">
    <property type="entry name" value="IRE1/2-like"/>
</dbReference>
<dbReference type="GO" id="GO:0004674">
    <property type="term" value="F:protein serine/threonine kinase activity"/>
    <property type="evidence" value="ECO:0007669"/>
    <property type="project" value="UniProtKB-KW"/>
</dbReference>
<dbReference type="PROSITE" id="PS00108">
    <property type="entry name" value="PROTEIN_KINASE_ST"/>
    <property type="match status" value="1"/>
</dbReference>
<evidence type="ECO:0000256" key="12">
    <source>
        <dbReference type="ARBA" id="ARBA00022824"/>
    </source>
</evidence>
<dbReference type="FunFam" id="3.30.200.20:FF:000077">
    <property type="entry name" value="Putative Serine/threonine-protein kinase/endoribonuclease IRE1"/>
    <property type="match status" value="1"/>
</dbReference>
<proteinExistence type="predicted"/>
<evidence type="ECO:0000259" key="22">
    <source>
        <dbReference type="PROSITE" id="PS51392"/>
    </source>
</evidence>
<evidence type="ECO:0000256" key="5">
    <source>
        <dbReference type="ARBA" id="ARBA00022553"/>
    </source>
</evidence>
<dbReference type="Gene3D" id="3.30.200.20">
    <property type="entry name" value="Phosphorylase Kinase, domain 1"/>
    <property type="match status" value="1"/>
</dbReference>
<evidence type="ECO:0000256" key="6">
    <source>
        <dbReference type="ARBA" id="ARBA00022679"/>
    </source>
</evidence>
<keyword evidence="10" id="KW-0418">Kinase</keyword>
<dbReference type="FunFam" id="1.20.1440.180:FF:000001">
    <property type="entry name" value="Serine/threonine-protein kinase/endoribonuclease IRE1"/>
    <property type="match status" value="1"/>
</dbReference>
<keyword evidence="5" id="KW-0597">Phosphoprotein</keyword>
<dbReference type="Pfam" id="PF00069">
    <property type="entry name" value="Pkinase"/>
    <property type="match status" value="1"/>
</dbReference>
<evidence type="ECO:0000313" key="23">
    <source>
        <dbReference type="EMBL" id="KAH0810415.1"/>
    </source>
</evidence>
<dbReference type="GO" id="GO:0006397">
    <property type="term" value="P:mRNA processing"/>
    <property type="evidence" value="ECO:0007669"/>
    <property type="project" value="InterPro"/>
</dbReference>
<evidence type="ECO:0000256" key="15">
    <source>
        <dbReference type="ARBA" id="ARBA00023136"/>
    </source>
</evidence>
<dbReference type="InterPro" id="IPR000719">
    <property type="entry name" value="Prot_kinase_dom"/>
</dbReference>
<dbReference type="SUPFAM" id="SSF56112">
    <property type="entry name" value="Protein kinase-like (PK-like)"/>
    <property type="match status" value="1"/>
</dbReference>